<proteinExistence type="predicted"/>
<protein>
    <submittedName>
        <fullName evidence="2">Uncharacterized protein</fullName>
    </submittedName>
</protein>
<reference evidence="2" key="1">
    <citation type="submission" date="2021-01" db="EMBL/GenBank/DDBJ databases">
        <authorList>
            <person name="Corre E."/>
            <person name="Pelletier E."/>
            <person name="Niang G."/>
            <person name="Scheremetjew M."/>
            <person name="Finn R."/>
            <person name="Kale V."/>
            <person name="Holt S."/>
            <person name="Cochrane G."/>
            <person name="Meng A."/>
            <person name="Brown T."/>
            <person name="Cohen L."/>
        </authorList>
    </citation>
    <scope>NUCLEOTIDE SEQUENCE</scope>
    <source>
        <strain evidence="2">CCMP281</strain>
    </source>
</reference>
<organism evidence="2">
    <name type="scientific">Haptolina ericina</name>
    <dbReference type="NCBI Taxonomy" id="156174"/>
    <lineage>
        <taxon>Eukaryota</taxon>
        <taxon>Haptista</taxon>
        <taxon>Haptophyta</taxon>
        <taxon>Prymnesiophyceae</taxon>
        <taxon>Prymnesiales</taxon>
        <taxon>Prymnesiaceae</taxon>
        <taxon>Haptolina</taxon>
    </lineage>
</organism>
<dbReference type="EMBL" id="HBHX01059740">
    <property type="protein sequence ID" value="CAE0139949.1"/>
    <property type="molecule type" value="Transcribed_RNA"/>
</dbReference>
<gene>
    <name evidence="2" type="ORF">HERI1096_LOCUS33031</name>
</gene>
<accession>A0A7S3BN39</accession>
<name>A0A7S3BN39_9EUKA</name>
<evidence type="ECO:0000313" key="2">
    <source>
        <dbReference type="EMBL" id="CAE0139949.1"/>
    </source>
</evidence>
<dbReference type="AlphaFoldDB" id="A0A7S3BN39"/>
<sequence length="172" mass="19539">MSKEVWLAVERSLPNNTGPLAELISLAQLEVRRSRFRELRRRLYSSTVGNLLAWVMLGRRRSELELVHVNMREGTVLASDTEREALRQLEKEHRPDSSDVAQAIRDRWFAQPSAPKDKDAAPCNSRWYDDEVRLRFHFSWCVLPRFDAAVVEGEGGLGSPGSDEMGATDETG</sequence>
<feature type="region of interest" description="Disordered" evidence="1">
    <location>
        <begin position="153"/>
        <end position="172"/>
    </location>
</feature>
<evidence type="ECO:0000256" key="1">
    <source>
        <dbReference type="SAM" id="MobiDB-lite"/>
    </source>
</evidence>